<gene>
    <name evidence="3" type="ORF">BXY45_13320</name>
</gene>
<dbReference type="EMBL" id="QGDQ01000033">
    <property type="protein sequence ID" value="PWJ47996.1"/>
    <property type="molecule type" value="Genomic_DNA"/>
</dbReference>
<keyword evidence="2" id="KW-0812">Transmembrane</keyword>
<dbReference type="AlphaFoldDB" id="A0A315ZR33"/>
<evidence type="ECO:0000256" key="2">
    <source>
        <dbReference type="SAM" id="Phobius"/>
    </source>
</evidence>
<feature type="transmembrane region" description="Helical" evidence="2">
    <location>
        <begin position="34"/>
        <end position="55"/>
    </location>
</feature>
<proteinExistence type="predicted"/>
<protein>
    <submittedName>
        <fullName evidence="3">Type II secretory pathway pseudopilin PulG</fullName>
    </submittedName>
</protein>
<accession>A0A315ZR33</accession>
<feature type="region of interest" description="Disordered" evidence="1">
    <location>
        <begin position="200"/>
        <end position="220"/>
    </location>
</feature>
<feature type="region of interest" description="Disordered" evidence="1">
    <location>
        <begin position="1"/>
        <end position="22"/>
    </location>
</feature>
<keyword evidence="2" id="KW-0472">Membrane</keyword>
<keyword evidence="4" id="KW-1185">Reference proteome</keyword>
<reference evidence="3 4" key="1">
    <citation type="submission" date="2018-03" db="EMBL/GenBank/DDBJ databases">
        <title>Genomic Encyclopedia of Archaeal and Bacterial Type Strains, Phase II (KMG-II): from individual species to whole genera.</title>
        <authorList>
            <person name="Goeker M."/>
        </authorList>
    </citation>
    <scope>NUCLEOTIDE SEQUENCE [LARGE SCALE GENOMIC DNA]</scope>
    <source>
        <strain evidence="3 4">DSM 44889</strain>
    </source>
</reference>
<evidence type="ECO:0000313" key="3">
    <source>
        <dbReference type="EMBL" id="PWJ47996.1"/>
    </source>
</evidence>
<evidence type="ECO:0000256" key="1">
    <source>
        <dbReference type="SAM" id="MobiDB-lite"/>
    </source>
</evidence>
<organism evidence="3 4">
    <name type="scientific">Quadrisphaera granulorum</name>
    <dbReference type="NCBI Taxonomy" id="317664"/>
    <lineage>
        <taxon>Bacteria</taxon>
        <taxon>Bacillati</taxon>
        <taxon>Actinomycetota</taxon>
        <taxon>Actinomycetes</taxon>
        <taxon>Kineosporiales</taxon>
        <taxon>Kineosporiaceae</taxon>
        <taxon>Quadrisphaera</taxon>
    </lineage>
</organism>
<comment type="caution">
    <text evidence="3">The sequence shown here is derived from an EMBL/GenBank/DDBJ whole genome shotgun (WGS) entry which is preliminary data.</text>
</comment>
<dbReference type="Proteomes" id="UP000245469">
    <property type="component" value="Unassembled WGS sequence"/>
</dbReference>
<evidence type="ECO:0000313" key="4">
    <source>
        <dbReference type="Proteomes" id="UP000245469"/>
    </source>
</evidence>
<keyword evidence="2" id="KW-1133">Transmembrane helix</keyword>
<sequence>MAERWRQRPVTAGQASRALHREPQGESGATLVELVVAMSLFATVLAVVMTGIMGISRSTVRVQGAASSQTDVWEVFTTLDQQVRYADAINLPGTVGDTSWVEYRGITAGGGERCYQWRYVSSTGVLQTRSWLESGSPSAGSWSTVLTTALRSSTASPFTTLAPTAALPHQQLKVNLAVTARGDGASALSAAFVARNTSLASPGYQSSTDKPVCNPTANRS</sequence>
<name>A0A315ZR33_9ACTN</name>